<keyword evidence="5" id="KW-1185">Reference proteome</keyword>
<comment type="caution">
    <text evidence="4">The sequence shown here is derived from an EMBL/GenBank/DDBJ whole genome shotgun (WGS) entry which is preliminary data.</text>
</comment>
<evidence type="ECO:0000259" key="3">
    <source>
        <dbReference type="PROSITE" id="PS50158"/>
    </source>
</evidence>
<protein>
    <submittedName>
        <fullName evidence="4">Retrovirus-related pol polyprotein from transposon TNT 1-94</fullName>
    </submittedName>
</protein>
<keyword evidence="1" id="KW-0862">Zinc</keyword>
<dbReference type="EMBL" id="BQNB010012258">
    <property type="protein sequence ID" value="GJT01275.1"/>
    <property type="molecule type" value="Genomic_DNA"/>
</dbReference>
<feature type="non-terminal residue" evidence="4">
    <location>
        <position position="723"/>
    </location>
</feature>
<dbReference type="Gene3D" id="4.10.60.10">
    <property type="entry name" value="Zinc finger, CCHC-type"/>
    <property type="match status" value="1"/>
</dbReference>
<sequence length="723" mass="83477">MNIQGKPGRIVEETYANTSLENQKLIDVEIEAVHMILNGISNDIYFIMDACPNEFGKFTLSDGESIELYNTRFYKMRYEMVRNKLKVDTMHVNVQFLQQLQPKWSRFVTIVKQAQDLDTVSYHKLFDILKQHQNKKSRMELHIENRENGRMILNSVQNGPLVWPTVVEEDGTTRTKRYEELSGDDPIACLNKAMAFLTAIASSRFPSTNNQLRTSFNPRNQATIQDGRVTVQQVQGRQGQSYAGTGYKGNATSIGGNKTRGQIRVVKCYNCQGEGHIARQCTQPKRPKNAAWFKEKAMLAEAQESGQILDEEQLAFLLIQAFQTVKLLKQPFQTLLLSRLRILIRYLRDYEITSDSNIILYSQSLQETQQAAVQDTNLYAQQDSMILSMIEQITREKIIDSQMDDMIKEKLALKQQINSLEQNLSNQIKEKESLLQTFTVFKNESKEKEIKYMDKEIDLEKKIKELENIVYKVGFNLLNQCTLLYLVNMRLIRIDDEETLILEELNRLSEDFGKRFVPQQELSNEQAFWLQTSHPNTDQIASSPVKIEAPKELPKLSLVNTSLKKLKYHLGQFDTVVKNKQIKLIAFNRNHINKAMRENDKEEKVKQEMDEIETINIELEHSVAKLLFENELLHKEIKHLKNIYKDQFDSIKKTRTLSKEHYDSLIAQLNSKSMENADLKGQIQEKVFVTLKGKNVLDNATTLTNATTIALGMFKLDLDPLAP</sequence>
<dbReference type="SMART" id="SM00343">
    <property type="entry name" value="ZnF_C2HC"/>
    <property type="match status" value="1"/>
</dbReference>
<reference evidence="4" key="1">
    <citation type="journal article" date="2022" name="Int. J. Mol. Sci.">
        <title>Draft Genome of Tanacetum Coccineum: Genomic Comparison of Closely Related Tanacetum-Family Plants.</title>
        <authorList>
            <person name="Yamashiro T."/>
            <person name="Shiraishi A."/>
            <person name="Nakayama K."/>
            <person name="Satake H."/>
        </authorList>
    </citation>
    <scope>NUCLEOTIDE SEQUENCE</scope>
</reference>
<dbReference type="InterPro" id="IPR001878">
    <property type="entry name" value="Znf_CCHC"/>
</dbReference>
<dbReference type="SUPFAM" id="SSF57756">
    <property type="entry name" value="Retrovirus zinc finger-like domains"/>
    <property type="match status" value="1"/>
</dbReference>
<reference evidence="4" key="2">
    <citation type="submission" date="2022-01" db="EMBL/GenBank/DDBJ databases">
        <authorList>
            <person name="Yamashiro T."/>
            <person name="Shiraishi A."/>
            <person name="Satake H."/>
            <person name="Nakayama K."/>
        </authorList>
    </citation>
    <scope>NUCLEOTIDE SEQUENCE</scope>
</reference>
<feature type="coiled-coil region" evidence="2">
    <location>
        <begin position="403"/>
        <end position="437"/>
    </location>
</feature>
<evidence type="ECO:0000256" key="2">
    <source>
        <dbReference type="SAM" id="Coils"/>
    </source>
</evidence>
<dbReference type="PROSITE" id="PS50158">
    <property type="entry name" value="ZF_CCHC"/>
    <property type="match status" value="1"/>
</dbReference>
<name>A0ABQ5AF67_9ASTR</name>
<dbReference type="Pfam" id="PF00098">
    <property type="entry name" value="zf-CCHC"/>
    <property type="match status" value="1"/>
</dbReference>
<keyword evidence="2" id="KW-0175">Coiled coil</keyword>
<gene>
    <name evidence="4" type="ORF">Tco_0822444</name>
</gene>
<accession>A0ABQ5AF67</accession>
<evidence type="ECO:0000313" key="4">
    <source>
        <dbReference type="EMBL" id="GJT01275.1"/>
    </source>
</evidence>
<evidence type="ECO:0000313" key="5">
    <source>
        <dbReference type="Proteomes" id="UP001151760"/>
    </source>
</evidence>
<dbReference type="InterPro" id="IPR036875">
    <property type="entry name" value="Znf_CCHC_sf"/>
</dbReference>
<dbReference type="Proteomes" id="UP001151760">
    <property type="component" value="Unassembled WGS sequence"/>
</dbReference>
<keyword evidence="1" id="KW-0479">Metal-binding</keyword>
<keyword evidence="1" id="KW-0863">Zinc-finger</keyword>
<proteinExistence type="predicted"/>
<evidence type="ECO:0000256" key="1">
    <source>
        <dbReference type="PROSITE-ProRule" id="PRU00047"/>
    </source>
</evidence>
<organism evidence="4 5">
    <name type="scientific">Tanacetum coccineum</name>
    <dbReference type="NCBI Taxonomy" id="301880"/>
    <lineage>
        <taxon>Eukaryota</taxon>
        <taxon>Viridiplantae</taxon>
        <taxon>Streptophyta</taxon>
        <taxon>Embryophyta</taxon>
        <taxon>Tracheophyta</taxon>
        <taxon>Spermatophyta</taxon>
        <taxon>Magnoliopsida</taxon>
        <taxon>eudicotyledons</taxon>
        <taxon>Gunneridae</taxon>
        <taxon>Pentapetalae</taxon>
        <taxon>asterids</taxon>
        <taxon>campanulids</taxon>
        <taxon>Asterales</taxon>
        <taxon>Asteraceae</taxon>
        <taxon>Asteroideae</taxon>
        <taxon>Anthemideae</taxon>
        <taxon>Anthemidinae</taxon>
        <taxon>Tanacetum</taxon>
    </lineage>
</organism>
<feature type="domain" description="CCHC-type" evidence="3">
    <location>
        <begin position="267"/>
        <end position="283"/>
    </location>
</feature>